<dbReference type="InterPro" id="IPR014748">
    <property type="entry name" value="Enoyl-CoA_hydra_C"/>
</dbReference>
<dbReference type="AlphaFoldDB" id="A0A9P0G374"/>
<dbReference type="Gene3D" id="3.90.226.10">
    <property type="entry name" value="2-enoyl-CoA Hydratase, Chain A, domain 1"/>
    <property type="match status" value="1"/>
</dbReference>
<dbReference type="PANTHER" id="PTHR43149:SF1">
    <property type="entry name" value="DELTA(3,5)-DELTA(2,4)-DIENOYL-COA ISOMERASE, MITOCHONDRIAL"/>
    <property type="match status" value="1"/>
</dbReference>
<evidence type="ECO:0000256" key="10">
    <source>
        <dbReference type="ARBA" id="ARBA00052809"/>
    </source>
</evidence>
<evidence type="ECO:0000256" key="5">
    <source>
        <dbReference type="ARBA" id="ARBA00022990"/>
    </source>
</evidence>
<accession>A0A9P0G374</accession>
<keyword evidence="4" id="KW-0276">Fatty acid metabolism</keyword>
<reference evidence="14" key="1">
    <citation type="submission" date="2021-12" db="EMBL/GenBank/DDBJ databases">
        <authorList>
            <person name="King R."/>
        </authorList>
    </citation>
    <scope>NUCLEOTIDE SEQUENCE</scope>
</reference>
<dbReference type="Gene3D" id="1.10.12.10">
    <property type="entry name" value="Lyase 2-enoyl-coa Hydratase, Chain A, domain 2"/>
    <property type="match status" value="1"/>
</dbReference>
<reference evidence="14" key="2">
    <citation type="submission" date="2022-10" db="EMBL/GenBank/DDBJ databases">
        <authorList>
            <consortium name="ENA_rothamsted_submissions"/>
            <consortium name="culmorum"/>
            <person name="King R."/>
        </authorList>
    </citation>
    <scope>NUCLEOTIDE SEQUENCE</scope>
</reference>
<dbReference type="Pfam" id="PF00378">
    <property type="entry name" value="ECH_1"/>
    <property type="match status" value="1"/>
</dbReference>
<dbReference type="GO" id="GO:0006631">
    <property type="term" value="P:fatty acid metabolic process"/>
    <property type="evidence" value="ECO:0007669"/>
    <property type="project" value="UniProtKB-KW"/>
</dbReference>
<evidence type="ECO:0000256" key="4">
    <source>
        <dbReference type="ARBA" id="ARBA00022832"/>
    </source>
</evidence>
<dbReference type="EMBL" id="OU893351">
    <property type="protein sequence ID" value="CAH0757132.1"/>
    <property type="molecule type" value="Genomic_DNA"/>
</dbReference>
<evidence type="ECO:0000256" key="9">
    <source>
        <dbReference type="ARBA" id="ARBA00051408"/>
    </source>
</evidence>
<dbReference type="InterPro" id="IPR029045">
    <property type="entry name" value="ClpP/crotonase-like_dom_sf"/>
</dbReference>
<proteinExistence type="inferred from homology"/>
<evidence type="ECO:0000256" key="2">
    <source>
        <dbReference type="ARBA" id="ARBA00005005"/>
    </source>
</evidence>
<dbReference type="FunFam" id="1.10.12.10:FF:000004">
    <property type="entry name" value="Delta3,5-delta2,4-dienoyl-CoA isomerase"/>
    <property type="match status" value="1"/>
</dbReference>
<organism evidence="14 15">
    <name type="scientific">Diatraea saccharalis</name>
    <name type="common">sugarcane borer</name>
    <dbReference type="NCBI Taxonomy" id="40085"/>
    <lineage>
        <taxon>Eukaryota</taxon>
        <taxon>Metazoa</taxon>
        <taxon>Ecdysozoa</taxon>
        <taxon>Arthropoda</taxon>
        <taxon>Hexapoda</taxon>
        <taxon>Insecta</taxon>
        <taxon>Pterygota</taxon>
        <taxon>Neoptera</taxon>
        <taxon>Endopterygota</taxon>
        <taxon>Lepidoptera</taxon>
        <taxon>Glossata</taxon>
        <taxon>Ditrysia</taxon>
        <taxon>Pyraloidea</taxon>
        <taxon>Crambidae</taxon>
        <taxon>Crambinae</taxon>
        <taxon>Diatraea</taxon>
    </lineage>
</organism>
<comment type="function">
    <text evidence="11">Isomerization of 3-trans,5-cis-dienoyl-CoA to 2-trans,4-trans-dienoyl-CoA.</text>
</comment>
<keyword evidence="7" id="KW-0576">Peroxisome</keyword>
<evidence type="ECO:0000256" key="7">
    <source>
        <dbReference type="ARBA" id="ARBA00023140"/>
    </source>
</evidence>
<dbReference type="PROSITE" id="PS00166">
    <property type="entry name" value="ENOYL_COA_HYDRATASE"/>
    <property type="match status" value="1"/>
</dbReference>
<evidence type="ECO:0000256" key="8">
    <source>
        <dbReference type="ARBA" id="ARBA00023235"/>
    </source>
</evidence>
<keyword evidence="15" id="KW-1185">Reference proteome</keyword>
<dbReference type="GO" id="GO:0051750">
    <property type="term" value="F:delta(3,5)-delta(2,4)-dienoyl-CoA isomerase activity"/>
    <property type="evidence" value="ECO:0007669"/>
    <property type="project" value="TreeGrafter"/>
</dbReference>
<evidence type="ECO:0000256" key="1">
    <source>
        <dbReference type="ARBA" id="ARBA00004275"/>
    </source>
</evidence>
<comment type="subcellular location">
    <subcellularLocation>
        <location evidence="1">Peroxisome</location>
    </subcellularLocation>
</comment>
<dbReference type="InterPro" id="IPR001753">
    <property type="entry name" value="Enoyl-CoA_hydra/iso"/>
</dbReference>
<evidence type="ECO:0000256" key="3">
    <source>
        <dbReference type="ARBA" id="ARBA00005254"/>
    </source>
</evidence>
<keyword evidence="5" id="KW-0007">Acetylation</keyword>
<dbReference type="CDD" id="cd06558">
    <property type="entry name" value="crotonase-like"/>
    <property type="match status" value="1"/>
</dbReference>
<comment type="similarity">
    <text evidence="3 13">Belongs to the enoyl-CoA hydratase/isomerase family.</text>
</comment>
<keyword evidence="6" id="KW-0443">Lipid metabolism</keyword>
<dbReference type="GO" id="GO:0005739">
    <property type="term" value="C:mitochondrion"/>
    <property type="evidence" value="ECO:0007669"/>
    <property type="project" value="TreeGrafter"/>
</dbReference>
<comment type="catalytic activity">
    <reaction evidence="9">
        <text>(3E,5Z)-octadienoyl-CoA = (2E,4E)-octadienoyl-CoA</text>
        <dbReference type="Rhea" id="RHEA:45244"/>
        <dbReference type="ChEBI" id="CHEBI:62243"/>
        <dbReference type="ChEBI" id="CHEBI:85108"/>
    </reaction>
</comment>
<dbReference type="GO" id="GO:0005777">
    <property type="term" value="C:peroxisome"/>
    <property type="evidence" value="ECO:0007669"/>
    <property type="project" value="UniProtKB-SubCell"/>
</dbReference>
<comment type="pathway">
    <text evidence="2">Lipid metabolism; fatty acid beta-oxidation.</text>
</comment>
<name>A0A9P0G374_9NEOP</name>
<evidence type="ECO:0000256" key="11">
    <source>
        <dbReference type="ARBA" id="ARBA00055786"/>
    </source>
</evidence>
<dbReference type="OrthoDB" id="14970at2759"/>
<comment type="catalytic activity">
    <reaction evidence="10">
        <text>(3E,5Z,8Z,11Z,14Z)-eicosapentaenoyl-CoA = (2E,4E,8Z,11Z,14Z)-eicosapentaenoyl-CoA</text>
        <dbReference type="Rhea" id="RHEA:45224"/>
        <dbReference type="ChEBI" id="CHEBI:85090"/>
        <dbReference type="ChEBI" id="CHEBI:85091"/>
    </reaction>
</comment>
<evidence type="ECO:0000313" key="14">
    <source>
        <dbReference type="EMBL" id="CAH0757132.1"/>
    </source>
</evidence>
<dbReference type="PANTHER" id="PTHR43149">
    <property type="entry name" value="ENOYL-COA HYDRATASE"/>
    <property type="match status" value="1"/>
</dbReference>
<dbReference type="Proteomes" id="UP001153714">
    <property type="component" value="Chromosome 20"/>
</dbReference>
<evidence type="ECO:0000256" key="12">
    <source>
        <dbReference type="ARBA" id="ARBA00071021"/>
    </source>
</evidence>
<protein>
    <recommendedName>
        <fullName evidence="12">Delta(3,5)-Delta(2,4)-dienoyl-CoA isomerase, mitochondrial</fullName>
    </recommendedName>
</protein>
<dbReference type="SUPFAM" id="SSF52096">
    <property type="entry name" value="ClpP/crotonase"/>
    <property type="match status" value="1"/>
</dbReference>
<dbReference type="InterPro" id="IPR045002">
    <property type="entry name" value="Ech1-like"/>
</dbReference>
<dbReference type="FunFam" id="3.90.226.10:FF:000024">
    <property type="entry name" value="Delta3,5-delta2,4-dienoyl-CoA isomerase"/>
    <property type="match status" value="1"/>
</dbReference>
<evidence type="ECO:0000313" key="15">
    <source>
        <dbReference type="Proteomes" id="UP001153714"/>
    </source>
</evidence>
<gene>
    <name evidence="14" type="ORF">DIATSA_LOCUS7698</name>
</gene>
<sequence length="299" mass="33009">MHTLTKLFVNKCNISGLIRCVSSLPKYETLTVTVPKKNVYHVELSRPDKLNTVNKPMWGDLKKCFTALHHEPECRVIILSGQGKLFTAGIDLKSLIEYFSVANEIEDIGRRGRFLYTYIKECQESISALEECTKPVMSVVHGPCIGAGIDLITAADMRYCTEDAWFQVKEVAVGLAADVGTLQRLPKVIGSASTARELCFTARKFYAKEALEIGLVSKVFPDKESAMSHVMATAEQIASMSPVAVQATKQNIIFSQNKSNAEGLEHVALINMVNHQSEDLAKSAIAMASKGEKPEFEDY</sequence>
<keyword evidence="8" id="KW-0413">Isomerase</keyword>
<evidence type="ECO:0000256" key="13">
    <source>
        <dbReference type="RuleBase" id="RU003707"/>
    </source>
</evidence>
<evidence type="ECO:0000256" key="6">
    <source>
        <dbReference type="ARBA" id="ARBA00023098"/>
    </source>
</evidence>
<dbReference type="InterPro" id="IPR018376">
    <property type="entry name" value="Enoyl-CoA_hyd/isom_CS"/>
</dbReference>